<keyword evidence="5 8" id="KW-0812">Transmembrane</keyword>
<feature type="transmembrane region" description="Helical" evidence="8">
    <location>
        <begin position="189"/>
        <end position="212"/>
    </location>
</feature>
<feature type="transmembrane region" description="Helical" evidence="8">
    <location>
        <begin position="99"/>
        <end position="122"/>
    </location>
</feature>
<keyword evidence="4" id="KW-1003">Cell membrane</keyword>
<organism evidence="9 10">
    <name type="scientific">Candidatus Allocopromorpha excrementipullorum</name>
    <dbReference type="NCBI Taxonomy" id="2840743"/>
    <lineage>
        <taxon>Bacteria</taxon>
        <taxon>Bacillati</taxon>
        <taxon>Bacillota</taxon>
        <taxon>Clostridia</taxon>
        <taxon>Eubacteriales</taxon>
        <taxon>Eubacteriaceae</taxon>
        <taxon>Eubacteriaceae incertae sedis</taxon>
        <taxon>Candidatus Allocopromorpha</taxon>
    </lineage>
</organism>
<feature type="transmembrane region" description="Helical" evidence="8">
    <location>
        <begin position="36"/>
        <end position="56"/>
    </location>
</feature>
<dbReference type="Proteomes" id="UP000824130">
    <property type="component" value="Unassembled WGS sequence"/>
</dbReference>
<dbReference type="PANTHER" id="PTHR36838">
    <property type="entry name" value="AUXIN EFFLUX CARRIER FAMILY PROTEIN"/>
    <property type="match status" value="1"/>
</dbReference>
<feature type="transmembrane region" description="Helical" evidence="8">
    <location>
        <begin position="6"/>
        <end position="24"/>
    </location>
</feature>
<proteinExistence type="inferred from homology"/>
<dbReference type="EMBL" id="DVOB01000161">
    <property type="protein sequence ID" value="HIU96546.1"/>
    <property type="molecule type" value="Genomic_DNA"/>
</dbReference>
<evidence type="ECO:0000256" key="2">
    <source>
        <dbReference type="ARBA" id="ARBA00010145"/>
    </source>
</evidence>
<dbReference type="Gene3D" id="1.20.1530.20">
    <property type="match status" value="1"/>
</dbReference>
<evidence type="ECO:0000256" key="5">
    <source>
        <dbReference type="ARBA" id="ARBA00022692"/>
    </source>
</evidence>
<evidence type="ECO:0000256" key="8">
    <source>
        <dbReference type="SAM" id="Phobius"/>
    </source>
</evidence>
<comment type="caution">
    <text evidence="9">The sequence shown here is derived from an EMBL/GenBank/DDBJ whole genome shotgun (WGS) entry which is preliminary data.</text>
</comment>
<evidence type="ECO:0000313" key="10">
    <source>
        <dbReference type="Proteomes" id="UP000824130"/>
    </source>
</evidence>
<feature type="transmembrane region" description="Helical" evidence="8">
    <location>
        <begin position="288"/>
        <end position="307"/>
    </location>
</feature>
<dbReference type="InterPro" id="IPR038770">
    <property type="entry name" value="Na+/solute_symporter_sf"/>
</dbReference>
<evidence type="ECO:0000256" key="7">
    <source>
        <dbReference type="ARBA" id="ARBA00023136"/>
    </source>
</evidence>
<reference evidence="9" key="2">
    <citation type="journal article" date="2021" name="PeerJ">
        <title>Extensive microbial diversity within the chicken gut microbiome revealed by metagenomics and culture.</title>
        <authorList>
            <person name="Gilroy R."/>
            <person name="Ravi A."/>
            <person name="Getino M."/>
            <person name="Pursley I."/>
            <person name="Horton D.L."/>
            <person name="Alikhan N.F."/>
            <person name="Baker D."/>
            <person name="Gharbi K."/>
            <person name="Hall N."/>
            <person name="Watson M."/>
            <person name="Adriaenssens E.M."/>
            <person name="Foster-Nyarko E."/>
            <person name="Jarju S."/>
            <person name="Secka A."/>
            <person name="Antonio M."/>
            <person name="Oren A."/>
            <person name="Chaudhuri R.R."/>
            <person name="La Ragione R."/>
            <person name="Hildebrand F."/>
            <person name="Pallen M.J."/>
        </authorList>
    </citation>
    <scope>NUCLEOTIDE SEQUENCE</scope>
    <source>
        <strain evidence="9">ChiSjej4B22-8349</strain>
    </source>
</reference>
<name>A0A9D1N7W2_9FIRM</name>
<dbReference type="GO" id="GO:0055085">
    <property type="term" value="P:transmembrane transport"/>
    <property type="evidence" value="ECO:0007669"/>
    <property type="project" value="InterPro"/>
</dbReference>
<dbReference type="InterPro" id="IPR004776">
    <property type="entry name" value="Mem_transp_PIN-like"/>
</dbReference>
<feature type="transmembrane region" description="Helical" evidence="8">
    <location>
        <begin position="258"/>
        <end position="276"/>
    </location>
</feature>
<dbReference type="AlphaFoldDB" id="A0A9D1N7W2"/>
<reference evidence="9" key="1">
    <citation type="submission" date="2020-10" db="EMBL/GenBank/DDBJ databases">
        <authorList>
            <person name="Gilroy R."/>
        </authorList>
    </citation>
    <scope>NUCLEOTIDE SEQUENCE</scope>
    <source>
        <strain evidence="9">ChiSjej4B22-8349</strain>
    </source>
</reference>
<evidence type="ECO:0000256" key="1">
    <source>
        <dbReference type="ARBA" id="ARBA00004651"/>
    </source>
</evidence>
<dbReference type="Pfam" id="PF03547">
    <property type="entry name" value="Mem_trans"/>
    <property type="match status" value="2"/>
</dbReference>
<gene>
    <name evidence="9" type="ORF">IAD25_07580</name>
</gene>
<sequence length="309" mass="33445">MVISEILTSLVMIFLLIIPGIIFRKKDIISAAQSDGISSLAVNITWPCLVVDAMQMDFSAAVLKDSGYMMAAAMVVFAMTAVVTLVLSKLLRLDNGKRYITAFMLLFGNTGFIGIPVIRALYGTEAVFFAAILEMVNDVVIFTIGMMLIQMSAGAKLRFEPKLFLNPGLIGVIVGLLLFLLDIRLPEVIGGAVEMVGDATTPLTMFLIGYQLGGLKAKEILKDASIYVISFTKLLIVPVLALIVLRVAVGDFSLLEKVLIMSFAMPAGSVSVIFSQQYRGETAFATKTVLLSTLFSIVTIPVFAVMMEM</sequence>
<evidence type="ECO:0000256" key="6">
    <source>
        <dbReference type="ARBA" id="ARBA00022989"/>
    </source>
</evidence>
<accession>A0A9D1N7W2</accession>
<evidence type="ECO:0000313" key="9">
    <source>
        <dbReference type="EMBL" id="HIU96546.1"/>
    </source>
</evidence>
<dbReference type="GO" id="GO:0005886">
    <property type="term" value="C:plasma membrane"/>
    <property type="evidence" value="ECO:0007669"/>
    <property type="project" value="UniProtKB-SubCell"/>
</dbReference>
<feature type="transmembrane region" description="Helical" evidence="8">
    <location>
        <begin position="68"/>
        <end position="87"/>
    </location>
</feature>
<feature type="transmembrane region" description="Helical" evidence="8">
    <location>
        <begin position="224"/>
        <end position="246"/>
    </location>
</feature>
<dbReference type="PANTHER" id="PTHR36838:SF1">
    <property type="entry name" value="SLR1864 PROTEIN"/>
    <property type="match status" value="1"/>
</dbReference>
<feature type="transmembrane region" description="Helical" evidence="8">
    <location>
        <begin position="128"/>
        <end position="151"/>
    </location>
</feature>
<feature type="transmembrane region" description="Helical" evidence="8">
    <location>
        <begin position="163"/>
        <end position="183"/>
    </location>
</feature>
<keyword evidence="7 8" id="KW-0472">Membrane</keyword>
<evidence type="ECO:0000256" key="3">
    <source>
        <dbReference type="ARBA" id="ARBA00022448"/>
    </source>
</evidence>
<evidence type="ECO:0000256" key="4">
    <source>
        <dbReference type="ARBA" id="ARBA00022475"/>
    </source>
</evidence>
<keyword evidence="6 8" id="KW-1133">Transmembrane helix</keyword>
<comment type="subcellular location">
    <subcellularLocation>
        <location evidence="1">Cell membrane</location>
        <topology evidence="1">Multi-pass membrane protein</topology>
    </subcellularLocation>
</comment>
<protein>
    <submittedName>
        <fullName evidence="9">AEC family transporter</fullName>
    </submittedName>
</protein>
<comment type="similarity">
    <text evidence="2">Belongs to the auxin efflux carrier (TC 2.A.69) family.</text>
</comment>
<keyword evidence="3" id="KW-0813">Transport</keyword>